<dbReference type="PANTHER" id="PTHR13225">
    <property type="entry name" value="MISEXPRESSION SUPPRESSOR OF RAS 6"/>
    <property type="match status" value="1"/>
</dbReference>
<proteinExistence type="inferred from homology"/>
<evidence type="ECO:0000256" key="1">
    <source>
        <dbReference type="ARBA" id="ARBA00007099"/>
    </source>
</evidence>
<comment type="caution">
    <text evidence="2">The sequence shown here is derived from an EMBL/GenBank/DDBJ whole genome shotgun (WGS) entry which is preliminary data.</text>
</comment>
<protein>
    <submittedName>
        <fullName evidence="2">Uncharacterized protein</fullName>
    </submittedName>
</protein>
<gene>
    <name evidence="2" type="ORF">NQ314_001388</name>
</gene>
<dbReference type="Pfam" id="PF12640">
    <property type="entry name" value="UPF0489"/>
    <property type="match status" value="1"/>
</dbReference>
<keyword evidence="3" id="KW-1185">Reference proteome</keyword>
<dbReference type="PANTHER" id="PTHR13225:SF3">
    <property type="entry name" value="UPF0489 PROTEIN C5ORF22"/>
    <property type="match status" value="1"/>
</dbReference>
<accession>A0AAV8ZUE6</accession>
<dbReference type="EMBL" id="JANEYF010000412">
    <property type="protein sequence ID" value="KAJ8970098.1"/>
    <property type="molecule type" value="Genomic_DNA"/>
</dbReference>
<reference evidence="2" key="1">
    <citation type="journal article" date="2023" name="Insect Mol. Biol.">
        <title>Genome sequencing provides insights into the evolution of gene families encoding plant cell wall-degrading enzymes in longhorned beetles.</title>
        <authorList>
            <person name="Shin N.R."/>
            <person name="Okamura Y."/>
            <person name="Kirsch R."/>
            <person name="Pauchet Y."/>
        </authorList>
    </citation>
    <scope>NUCLEOTIDE SEQUENCE</scope>
    <source>
        <strain evidence="2">RBIC_L_NR</strain>
    </source>
</reference>
<sequence length="332" mass="38896">MDRSMYGKVEPGTLNPYQCTLRTGTSPGSDIVYEKEELFDNLSIENWIMPGAYAGHFQNLIWIKPPWAQQIKESSQVFSIGKDKKSGTIRVDCKENYFISECLYKNAKKINNVGENLNDIRKIIEKYDSPYILDVDLDFFSTSNPFKKIYEKASLYERLKEIYKFVPPSSKSNDVISEVIEKREKQLNTLEKLCLHLKSKRELPEIEEDCKLYEMFKELRSVLLEHYEDKDIDWELIHDAGCTCDDSELPHHVSTMEELDIMFASFKDFLEILNRCPVVITMSRSTEDDYTPFENVEYIQDKVIQLLKERFNCKEPVLDYLDKNSEDEITSV</sequence>
<dbReference type="AlphaFoldDB" id="A0AAV8ZUE6"/>
<comment type="similarity">
    <text evidence="1">Belongs to the UPF0489 family.</text>
</comment>
<evidence type="ECO:0000313" key="3">
    <source>
        <dbReference type="Proteomes" id="UP001162156"/>
    </source>
</evidence>
<dbReference type="InterPro" id="IPR024131">
    <property type="entry name" value="UPF0489"/>
</dbReference>
<dbReference type="Proteomes" id="UP001162156">
    <property type="component" value="Unassembled WGS sequence"/>
</dbReference>
<evidence type="ECO:0000313" key="2">
    <source>
        <dbReference type="EMBL" id="KAJ8970098.1"/>
    </source>
</evidence>
<name>A0AAV8ZUE6_9CUCU</name>
<organism evidence="2 3">
    <name type="scientific">Rhamnusium bicolor</name>
    <dbReference type="NCBI Taxonomy" id="1586634"/>
    <lineage>
        <taxon>Eukaryota</taxon>
        <taxon>Metazoa</taxon>
        <taxon>Ecdysozoa</taxon>
        <taxon>Arthropoda</taxon>
        <taxon>Hexapoda</taxon>
        <taxon>Insecta</taxon>
        <taxon>Pterygota</taxon>
        <taxon>Neoptera</taxon>
        <taxon>Endopterygota</taxon>
        <taxon>Coleoptera</taxon>
        <taxon>Polyphaga</taxon>
        <taxon>Cucujiformia</taxon>
        <taxon>Chrysomeloidea</taxon>
        <taxon>Cerambycidae</taxon>
        <taxon>Lepturinae</taxon>
        <taxon>Rhagiini</taxon>
        <taxon>Rhamnusium</taxon>
    </lineage>
</organism>